<evidence type="ECO:0000256" key="1">
    <source>
        <dbReference type="SAM" id="MobiDB-lite"/>
    </source>
</evidence>
<organism evidence="2 3">
    <name type="scientific">Botryotinia fuckeliana (strain T4)</name>
    <name type="common">Noble rot fungus</name>
    <name type="synonym">Botrytis cinerea</name>
    <dbReference type="NCBI Taxonomy" id="999810"/>
    <lineage>
        <taxon>Eukaryota</taxon>
        <taxon>Fungi</taxon>
        <taxon>Dikarya</taxon>
        <taxon>Ascomycota</taxon>
        <taxon>Pezizomycotina</taxon>
        <taxon>Leotiomycetes</taxon>
        <taxon>Helotiales</taxon>
        <taxon>Sclerotiniaceae</taxon>
        <taxon>Botrytis</taxon>
    </lineage>
</organism>
<dbReference type="HOGENOM" id="CLU_2399425_0_0_1"/>
<accession>G2YFL9</accession>
<name>G2YFL9_BOTF4</name>
<dbReference type="EMBL" id="FQ790326">
    <property type="protein sequence ID" value="CCD50567.1"/>
    <property type="molecule type" value="Genomic_DNA"/>
</dbReference>
<evidence type="ECO:0000313" key="2">
    <source>
        <dbReference type="EMBL" id="CCD50567.1"/>
    </source>
</evidence>
<dbReference type="Proteomes" id="UP000008177">
    <property type="component" value="Unplaced contigs"/>
</dbReference>
<evidence type="ECO:0000313" key="3">
    <source>
        <dbReference type="Proteomes" id="UP000008177"/>
    </source>
</evidence>
<dbReference type="InParanoid" id="G2YFL9"/>
<gene>
    <name evidence="2" type="ORF">BofuT4_uP089660.1</name>
</gene>
<protein>
    <submittedName>
        <fullName evidence="2">Uncharacterized protein</fullName>
    </submittedName>
</protein>
<dbReference type="AlphaFoldDB" id="G2YFL9"/>
<feature type="compositionally biased region" description="Basic and acidic residues" evidence="1">
    <location>
        <begin position="22"/>
        <end position="37"/>
    </location>
</feature>
<proteinExistence type="predicted"/>
<feature type="region of interest" description="Disordered" evidence="1">
    <location>
        <begin position="17"/>
        <end position="52"/>
    </location>
</feature>
<sequence>MPKSATENECVVGVEMEAFSSESERERERGSDSDSGRRSTRKNRKPTIEKKNEREEIAFDRIAFGRYLLGYFRLCTVLTVQGLSSARANVLRN</sequence>
<reference evidence="3" key="1">
    <citation type="journal article" date="2011" name="PLoS Genet.">
        <title>Genomic analysis of the necrotrophic fungal pathogens Sclerotinia sclerotiorum and Botrytis cinerea.</title>
        <authorList>
            <person name="Amselem J."/>
            <person name="Cuomo C.A."/>
            <person name="van Kan J.A."/>
            <person name="Viaud M."/>
            <person name="Benito E.P."/>
            <person name="Couloux A."/>
            <person name="Coutinho P.M."/>
            <person name="de Vries R.P."/>
            <person name="Dyer P.S."/>
            <person name="Fillinger S."/>
            <person name="Fournier E."/>
            <person name="Gout L."/>
            <person name="Hahn M."/>
            <person name="Kohn L."/>
            <person name="Lapalu N."/>
            <person name="Plummer K.M."/>
            <person name="Pradier J.M."/>
            <person name="Quevillon E."/>
            <person name="Sharon A."/>
            <person name="Simon A."/>
            <person name="ten Have A."/>
            <person name="Tudzynski B."/>
            <person name="Tudzynski P."/>
            <person name="Wincker P."/>
            <person name="Andrew M."/>
            <person name="Anthouard V."/>
            <person name="Beever R.E."/>
            <person name="Beffa R."/>
            <person name="Benoit I."/>
            <person name="Bouzid O."/>
            <person name="Brault B."/>
            <person name="Chen Z."/>
            <person name="Choquer M."/>
            <person name="Collemare J."/>
            <person name="Cotton P."/>
            <person name="Danchin E.G."/>
            <person name="Da Silva C."/>
            <person name="Gautier A."/>
            <person name="Giraud C."/>
            <person name="Giraud T."/>
            <person name="Gonzalez C."/>
            <person name="Grossetete S."/>
            <person name="Guldener U."/>
            <person name="Henrissat B."/>
            <person name="Howlett B.J."/>
            <person name="Kodira C."/>
            <person name="Kretschmer M."/>
            <person name="Lappartient A."/>
            <person name="Leroch M."/>
            <person name="Levis C."/>
            <person name="Mauceli E."/>
            <person name="Neuveglise C."/>
            <person name="Oeser B."/>
            <person name="Pearson M."/>
            <person name="Poulain J."/>
            <person name="Poussereau N."/>
            <person name="Quesneville H."/>
            <person name="Rascle C."/>
            <person name="Schumacher J."/>
            <person name="Segurens B."/>
            <person name="Sexton A."/>
            <person name="Silva E."/>
            <person name="Sirven C."/>
            <person name="Soanes D.M."/>
            <person name="Talbot N.J."/>
            <person name="Templeton M."/>
            <person name="Yandava C."/>
            <person name="Yarden O."/>
            <person name="Zeng Q."/>
            <person name="Rollins J.A."/>
            <person name="Lebrun M.H."/>
            <person name="Dickman M."/>
        </authorList>
    </citation>
    <scope>NUCLEOTIDE SEQUENCE [LARGE SCALE GENOMIC DNA]</scope>
    <source>
        <strain evidence="3">T4</strain>
    </source>
</reference>